<comment type="caution">
    <text evidence="2">The sequence shown here is derived from an EMBL/GenBank/DDBJ whole genome shotgun (WGS) entry which is preliminary data.</text>
</comment>
<dbReference type="Gene3D" id="1.10.10.10">
    <property type="entry name" value="Winged helix-like DNA-binding domain superfamily/Winged helix DNA-binding domain"/>
    <property type="match status" value="1"/>
</dbReference>
<gene>
    <name evidence="2" type="ORF">GCM10007173_37230</name>
</gene>
<feature type="domain" description="HTH asnC-type" evidence="1">
    <location>
        <begin position="10"/>
        <end position="47"/>
    </location>
</feature>
<dbReference type="EMBL" id="BMKX01000016">
    <property type="protein sequence ID" value="GGJ74773.1"/>
    <property type="molecule type" value="Genomic_DNA"/>
</dbReference>
<dbReference type="InterPro" id="IPR011008">
    <property type="entry name" value="Dimeric_a/b-barrel"/>
</dbReference>
<dbReference type="InterPro" id="IPR000485">
    <property type="entry name" value="AsnC-type_HTH_dom"/>
</dbReference>
<sequence length="338" mass="38265">MTDLELAHDDLELVHALQIAPRLSWTELGNVLGRHPTTLSERWKRLHSQRLVWTLGHLGGRPQMNCTALLDIEVEPRLMEDTLLKICQIPEVNSVDSASRHADYRLTCITSNWLNMTRQVLPQLWAIAGVLRIKTSLCTHVYASGDQWRLDVLSRQQEEELRELAPTPQVSTGVIPPALWPCLEVLQTNGRATARDIALSTGQHPATAARLLNASLSTGMIFIRCELASDYSGSPLWVQWFTKVPPGMEDQIAQYLRTFRNLRLCAATTGEANLVFNMQLREPAEIANIERKLTSQFPQLRILETCVGMRSYKRMGWILESDGRFSKTLESTRSISRI</sequence>
<dbReference type="SUPFAM" id="SSF54909">
    <property type="entry name" value="Dimeric alpha+beta barrel"/>
    <property type="match status" value="1"/>
</dbReference>
<organism evidence="2 3">
    <name type="scientific">Glutamicibacter ardleyensis</name>
    <dbReference type="NCBI Taxonomy" id="225894"/>
    <lineage>
        <taxon>Bacteria</taxon>
        <taxon>Bacillati</taxon>
        <taxon>Actinomycetota</taxon>
        <taxon>Actinomycetes</taxon>
        <taxon>Micrococcales</taxon>
        <taxon>Micrococcaceae</taxon>
        <taxon>Glutamicibacter</taxon>
    </lineage>
</organism>
<dbReference type="InterPro" id="IPR036388">
    <property type="entry name" value="WH-like_DNA-bd_sf"/>
</dbReference>
<keyword evidence="3" id="KW-1185">Reference proteome</keyword>
<dbReference type="Pfam" id="PF13404">
    <property type="entry name" value="HTH_AsnC-type"/>
    <property type="match status" value="1"/>
</dbReference>
<protein>
    <submittedName>
        <fullName evidence="2">AsnC family transcriptional regulator</fullName>
    </submittedName>
</protein>
<dbReference type="RefSeq" id="WP_188687508.1">
    <property type="nucleotide sequence ID" value="NZ_BMKX01000016.1"/>
</dbReference>
<evidence type="ECO:0000259" key="1">
    <source>
        <dbReference type="Pfam" id="PF13404"/>
    </source>
</evidence>
<proteinExistence type="predicted"/>
<dbReference type="GeneID" id="303306043"/>
<name>A0ABQ2DW21_9MICC</name>
<evidence type="ECO:0000313" key="2">
    <source>
        <dbReference type="EMBL" id="GGJ74773.1"/>
    </source>
</evidence>
<evidence type="ECO:0000313" key="3">
    <source>
        <dbReference type="Proteomes" id="UP000606115"/>
    </source>
</evidence>
<dbReference type="Gene3D" id="3.30.70.920">
    <property type="match status" value="1"/>
</dbReference>
<accession>A0ABQ2DW21</accession>
<reference evidence="3" key="1">
    <citation type="journal article" date="2019" name="Int. J. Syst. Evol. Microbiol.">
        <title>The Global Catalogue of Microorganisms (GCM) 10K type strain sequencing project: providing services to taxonomists for standard genome sequencing and annotation.</title>
        <authorList>
            <consortium name="The Broad Institute Genomics Platform"/>
            <consortium name="The Broad Institute Genome Sequencing Center for Infectious Disease"/>
            <person name="Wu L."/>
            <person name="Ma J."/>
        </authorList>
    </citation>
    <scope>NUCLEOTIDE SEQUENCE [LARGE SCALE GENOMIC DNA]</scope>
    <source>
        <strain evidence="3">CGMCC 1.3685</strain>
    </source>
</reference>
<dbReference type="PANTHER" id="PTHR30154:SF34">
    <property type="entry name" value="TRANSCRIPTIONAL REGULATOR AZLB"/>
    <property type="match status" value="1"/>
</dbReference>
<dbReference type="Proteomes" id="UP000606115">
    <property type="component" value="Unassembled WGS sequence"/>
</dbReference>
<dbReference type="PANTHER" id="PTHR30154">
    <property type="entry name" value="LEUCINE-RESPONSIVE REGULATORY PROTEIN"/>
    <property type="match status" value="1"/>
</dbReference>